<dbReference type="PANTHER" id="PTHR10353">
    <property type="entry name" value="GLYCOSYL HYDROLASE"/>
    <property type="match status" value="1"/>
</dbReference>
<dbReference type="SUPFAM" id="SSF51445">
    <property type="entry name" value="(Trans)glycosidases"/>
    <property type="match status" value="1"/>
</dbReference>
<dbReference type="Proteomes" id="UP000308768">
    <property type="component" value="Unassembled WGS sequence"/>
</dbReference>
<dbReference type="PROSITE" id="PS00653">
    <property type="entry name" value="GLYCOSYL_HYDROL_F1_2"/>
    <property type="match status" value="1"/>
</dbReference>
<keyword evidence="5" id="KW-0732">Signal</keyword>
<keyword evidence="3" id="KW-0326">Glycosidase</keyword>
<organism evidence="6 7">
    <name type="scientific">Cryomyces minteri</name>
    <dbReference type="NCBI Taxonomy" id="331657"/>
    <lineage>
        <taxon>Eukaryota</taxon>
        <taxon>Fungi</taxon>
        <taxon>Dikarya</taxon>
        <taxon>Ascomycota</taxon>
        <taxon>Pezizomycotina</taxon>
        <taxon>Dothideomycetes</taxon>
        <taxon>Dothideomycetes incertae sedis</taxon>
        <taxon>Cryomyces</taxon>
    </lineage>
</organism>
<feature type="chain" id="PRO_5020254983" description="Glycoside hydrolase family 1 protein" evidence="5">
    <location>
        <begin position="20"/>
        <end position="596"/>
    </location>
</feature>
<dbReference type="InterPro" id="IPR017853">
    <property type="entry name" value="GH"/>
</dbReference>
<feature type="signal peptide" evidence="5">
    <location>
        <begin position="1"/>
        <end position="19"/>
    </location>
</feature>
<reference evidence="6 7" key="1">
    <citation type="submission" date="2017-03" db="EMBL/GenBank/DDBJ databases">
        <title>Genomes of endolithic fungi from Antarctica.</title>
        <authorList>
            <person name="Coleine C."/>
            <person name="Masonjones S."/>
            <person name="Stajich J.E."/>
        </authorList>
    </citation>
    <scope>NUCLEOTIDE SEQUENCE [LARGE SCALE GENOMIC DNA]</scope>
    <source>
        <strain evidence="6 7">CCFEE 5187</strain>
    </source>
</reference>
<evidence type="ECO:0000313" key="6">
    <source>
        <dbReference type="EMBL" id="TKA67194.1"/>
    </source>
</evidence>
<comment type="caution">
    <text evidence="6">The sequence shown here is derived from an EMBL/GenBank/DDBJ whole genome shotgun (WGS) entry which is preliminary data.</text>
</comment>
<dbReference type="GO" id="GO:0008422">
    <property type="term" value="F:beta-glucosidase activity"/>
    <property type="evidence" value="ECO:0007669"/>
    <property type="project" value="TreeGrafter"/>
</dbReference>
<evidence type="ECO:0000256" key="4">
    <source>
        <dbReference type="RuleBase" id="RU003690"/>
    </source>
</evidence>
<dbReference type="EMBL" id="NAJN01000938">
    <property type="protein sequence ID" value="TKA67194.1"/>
    <property type="molecule type" value="Genomic_DNA"/>
</dbReference>
<keyword evidence="7" id="KW-1185">Reference proteome</keyword>
<evidence type="ECO:0000256" key="3">
    <source>
        <dbReference type="ARBA" id="ARBA00023295"/>
    </source>
</evidence>
<sequence>MAVSSLVRVALLLAGVVLAQNGTRFSNSSLAASTSAIPASTTIGGTPVANPSAFATNFHLNVEQLWDLFVGPISTASVNTTVAPTPVPSSELIPPPPLYYSPFPSGQQQPMYPKNASWSFPSNFWWGVASAAYQVEGAAKDEGRGPSIWDVLTHRVTNFIAHNDTGDIADNHGDNASVPFLSNIARIAALGVPYYSFSISWSRVFPFGSGPVNEEALAHYDDMINTCLQYNVTPMVTLYHWDLPLVLQNTYGGWLSQSIVNDFVEYARVVFGRYGDRVQHWFTINEPIVFCGFYPLPSQYFTQTSIPAKQQPFFCGQNVLLAHAEAYRLGKSMMPNSMISFKTNGGHKIPLTNSSADAQAVQRAWDFNEGWFATPTFLTGDYAPSLKAYLSTFLTPFTAEQKRLINGTADVFAHDAYTSQFYYAPDGGIDACLANSSNPLYPACVNTTYTYSTADGGWNIGPAADPGSPWLHKATDWVPAFLRYIQDTWKPAGGIAVTEFGFAEPFEYSKTLLADIRWDPIRSQYYHDYMQGILIALSEGVNVVGCLAWSIVDNLEWSSGYTVKFGMQYVNFTTQERTYKASFFYYVDAFNQYLQK</sequence>
<evidence type="ECO:0000256" key="1">
    <source>
        <dbReference type="ARBA" id="ARBA00010838"/>
    </source>
</evidence>
<evidence type="ECO:0000256" key="2">
    <source>
        <dbReference type="ARBA" id="ARBA00022801"/>
    </source>
</evidence>
<proteinExistence type="inferred from homology"/>
<dbReference type="STRING" id="331657.A0A4U0WUC2"/>
<dbReference type="PRINTS" id="PR00131">
    <property type="entry name" value="GLHYDRLASE1"/>
</dbReference>
<accession>A0A4U0WUC2</accession>
<dbReference type="InterPro" id="IPR001360">
    <property type="entry name" value="Glyco_hydro_1"/>
</dbReference>
<dbReference type="OrthoDB" id="65569at2759"/>
<dbReference type="GO" id="GO:0005975">
    <property type="term" value="P:carbohydrate metabolic process"/>
    <property type="evidence" value="ECO:0007669"/>
    <property type="project" value="InterPro"/>
</dbReference>
<dbReference type="AlphaFoldDB" id="A0A4U0WUC2"/>
<dbReference type="Gene3D" id="3.20.20.80">
    <property type="entry name" value="Glycosidases"/>
    <property type="match status" value="1"/>
</dbReference>
<dbReference type="Pfam" id="PF00232">
    <property type="entry name" value="Glyco_hydro_1"/>
    <property type="match status" value="1"/>
</dbReference>
<dbReference type="InterPro" id="IPR033132">
    <property type="entry name" value="GH_1_N_CS"/>
</dbReference>
<evidence type="ECO:0008006" key="8">
    <source>
        <dbReference type="Google" id="ProtNLM"/>
    </source>
</evidence>
<evidence type="ECO:0000256" key="5">
    <source>
        <dbReference type="SAM" id="SignalP"/>
    </source>
</evidence>
<comment type="similarity">
    <text evidence="1 4">Belongs to the glycosyl hydrolase 1 family.</text>
</comment>
<evidence type="ECO:0000313" key="7">
    <source>
        <dbReference type="Proteomes" id="UP000308768"/>
    </source>
</evidence>
<keyword evidence="2" id="KW-0378">Hydrolase</keyword>
<name>A0A4U0WUC2_9PEZI</name>
<gene>
    <name evidence="6" type="ORF">B0A49_08728</name>
</gene>
<dbReference type="PANTHER" id="PTHR10353:SF36">
    <property type="entry name" value="LP05116P"/>
    <property type="match status" value="1"/>
</dbReference>
<protein>
    <recommendedName>
        <fullName evidence="8">Glycoside hydrolase family 1 protein</fullName>
    </recommendedName>
</protein>